<dbReference type="EMBL" id="BSYO01000015">
    <property type="protein sequence ID" value="GMH15759.1"/>
    <property type="molecule type" value="Genomic_DNA"/>
</dbReference>
<keyword evidence="6" id="KW-1185">Reference proteome</keyword>
<protein>
    <submittedName>
        <fullName evidence="5">Uncharacterized protein</fullName>
    </submittedName>
</protein>
<gene>
    <name evidence="5" type="ORF">Nepgr_017600</name>
</gene>
<dbReference type="SUPFAM" id="SSF48452">
    <property type="entry name" value="TPR-like"/>
    <property type="match status" value="1"/>
</dbReference>
<feature type="domain" description="Receptor-like PK ALE2 N-terminal" evidence="4">
    <location>
        <begin position="185"/>
        <end position="302"/>
    </location>
</feature>
<evidence type="ECO:0000256" key="2">
    <source>
        <dbReference type="SAM" id="Phobius"/>
    </source>
</evidence>
<dbReference type="AlphaFoldDB" id="A0AAD3SRY2"/>
<dbReference type="InterPro" id="IPR008927">
    <property type="entry name" value="6-PGluconate_DH-like_C_sf"/>
</dbReference>
<dbReference type="InterPro" id="IPR006109">
    <property type="entry name" value="G3P_DH_NAD-dep_C"/>
</dbReference>
<feature type="domain" description="Glycerol-3-phosphate dehydrogenase NAD-dependent C-terminal" evidence="3">
    <location>
        <begin position="69"/>
        <end position="174"/>
    </location>
</feature>
<dbReference type="PROSITE" id="PS50005">
    <property type="entry name" value="TPR"/>
    <property type="match status" value="1"/>
</dbReference>
<evidence type="ECO:0000256" key="1">
    <source>
        <dbReference type="PROSITE-ProRule" id="PRU00339"/>
    </source>
</evidence>
<dbReference type="SUPFAM" id="SSF48179">
    <property type="entry name" value="6-phosphogluconate dehydrogenase C-terminal domain-like"/>
    <property type="match status" value="1"/>
</dbReference>
<evidence type="ECO:0000259" key="4">
    <source>
        <dbReference type="Pfam" id="PF23180"/>
    </source>
</evidence>
<keyword evidence="2" id="KW-0812">Transmembrane</keyword>
<dbReference type="PANTHER" id="PTHR47329:SF1">
    <property type="entry name" value="OS05G0129900 PROTEIN"/>
    <property type="match status" value="1"/>
</dbReference>
<keyword evidence="2" id="KW-0472">Membrane</keyword>
<sequence>MVTYLSTQGVYEEAGVPMENILYLGGPNIAFQIYNKECANVRIRGAENWGKPLANFLRQPHFIGWNNSDLITHEGIGGLKNAYATGAGTVAAFTNESATSKSDYFAHCTSEMIFITHLVAENPAKLARPLLADTYVTLLKGRNAGYGQRLAKGELNLDMDDCINGKGQGMIQGIYEEGCNQICLEPFTSTPIGSPCGCVLPMKVRLLLSVAVYALFPEVNELEIEVAAGTYLKHSQLQIVGATADSQNQERTIVDLNLVPLGENFDNTTATLIFERLLRKEVPLNNTLFGIYEVIYIKYPGILSSLPSGDYIGSGPSGSIGDQEQPITANFLERKMRTKSKIVFIIAFSALALLVACLATVSILIKCRKVRKPFSTEGPAFTPSINKKAGIGSTLSSSVTSSTSMSLLSSMQARALSIRTFSLTELEKALGNEYFKQKKFNEAIDCYSRSIAFLPPAVAYANRAMAYLKIKRFQEAEGNCTEALNLDDRYVKAYSRRATARKELGKLKEPMDDADFALRLEPDNVEIKKQFAEFHSVFFLFNLEDKVDLKEAT</sequence>
<feature type="repeat" description="TPR" evidence="1">
    <location>
        <begin position="424"/>
        <end position="457"/>
    </location>
</feature>
<keyword evidence="2" id="KW-1133">Transmembrane helix</keyword>
<dbReference type="Pfam" id="PF07479">
    <property type="entry name" value="NAD_Gly3P_dh_C"/>
    <property type="match status" value="1"/>
</dbReference>
<dbReference type="SMART" id="SM00028">
    <property type="entry name" value="TPR"/>
    <property type="match status" value="3"/>
</dbReference>
<dbReference type="InterPro" id="IPR057597">
    <property type="entry name" value="ALE2_N"/>
</dbReference>
<keyword evidence="1" id="KW-0802">TPR repeat</keyword>
<comment type="caution">
    <text evidence="5">The sequence shown here is derived from an EMBL/GenBank/DDBJ whole genome shotgun (WGS) entry which is preliminary data.</text>
</comment>
<feature type="transmembrane region" description="Helical" evidence="2">
    <location>
        <begin position="342"/>
        <end position="365"/>
    </location>
</feature>
<dbReference type="GO" id="GO:0005975">
    <property type="term" value="P:carbohydrate metabolic process"/>
    <property type="evidence" value="ECO:0007669"/>
    <property type="project" value="InterPro"/>
</dbReference>
<accession>A0AAD3SRY2</accession>
<name>A0AAD3SRY2_NEPGR</name>
<dbReference type="InterPro" id="IPR019734">
    <property type="entry name" value="TPR_rpt"/>
</dbReference>
<evidence type="ECO:0000313" key="5">
    <source>
        <dbReference type="EMBL" id="GMH15759.1"/>
    </source>
</evidence>
<dbReference type="Pfam" id="PF23180">
    <property type="entry name" value="ALE2_N"/>
    <property type="match status" value="1"/>
</dbReference>
<evidence type="ECO:0000259" key="3">
    <source>
        <dbReference type="Pfam" id="PF07479"/>
    </source>
</evidence>
<dbReference type="Gene3D" id="1.25.40.10">
    <property type="entry name" value="Tetratricopeptide repeat domain"/>
    <property type="match status" value="1"/>
</dbReference>
<dbReference type="InterPro" id="IPR013328">
    <property type="entry name" value="6PGD_dom2"/>
</dbReference>
<dbReference type="InterPro" id="IPR011990">
    <property type="entry name" value="TPR-like_helical_dom_sf"/>
</dbReference>
<dbReference type="Gene3D" id="1.10.1040.10">
    <property type="entry name" value="N-(1-d-carboxylethyl)-l-norvaline Dehydrogenase, domain 2"/>
    <property type="match status" value="1"/>
</dbReference>
<dbReference type="GO" id="GO:0006072">
    <property type="term" value="P:glycerol-3-phosphate metabolic process"/>
    <property type="evidence" value="ECO:0007669"/>
    <property type="project" value="InterPro"/>
</dbReference>
<dbReference type="PANTHER" id="PTHR47329">
    <property type="entry name" value="OS05G0129900 PROTEIN"/>
    <property type="match status" value="1"/>
</dbReference>
<evidence type="ECO:0000313" key="6">
    <source>
        <dbReference type="Proteomes" id="UP001279734"/>
    </source>
</evidence>
<reference evidence="5" key="1">
    <citation type="submission" date="2023-05" db="EMBL/GenBank/DDBJ databases">
        <title>Nepenthes gracilis genome sequencing.</title>
        <authorList>
            <person name="Fukushima K."/>
        </authorList>
    </citation>
    <scope>NUCLEOTIDE SEQUENCE</scope>
    <source>
        <strain evidence="5">SING2019-196</strain>
    </source>
</reference>
<dbReference type="Proteomes" id="UP001279734">
    <property type="component" value="Unassembled WGS sequence"/>
</dbReference>
<proteinExistence type="predicted"/>
<organism evidence="5 6">
    <name type="scientific">Nepenthes gracilis</name>
    <name type="common">Slender pitcher plant</name>
    <dbReference type="NCBI Taxonomy" id="150966"/>
    <lineage>
        <taxon>Eukaryota</taxon>
        <taxon>Viridiplantae</taxon>
        <taxon>Streptophyta</taxon>
        <taxon>Embryophyta</taxon>
        <taxon>Tracheophyta</taxon>
        <taxon>Spermatophyta</taxon>
        <taxon>Magnoliopsida</taxon>
        <taxon>eudicotyledons</taxon>
        <taxon>Gunneridae</taxon>
        <taxon>Pentapetalae</taxon>
        <taxon>Caryophyllales</taxon>
        <taxon>Nepenthaceae</taxon>
        <taxon>Nepenthes</taxon>
    </lineage>
</organism>